<feature type="region of interest" description="Disordered" evidence="11">
    <location>
        <begin position="622"/>
        <end position="686"/>
    </location>
</feature>
<dbReference type="PROSITE" id="PS00028">
    <property type="entry name" value="ZINC_FINGER_C2H2_1"/>
    <property type="match status" value="6"/>
</dbReference>
<keyword evidence="8" id="KW-0804">Transcription</keyword>
<dbReference type="InterPro" id="IPR013087">
    <property type="entry name" value="Znf_C2H2_type"/>
</dbReference>
<keyword evidence="6" id="KW-0694">RNA-binding</keyword>
<feature type="compositionally biased region" description="Polar residues" evidence="11">
    <location>
        <begin position="622"/>
        <end position="649"/>
    </location>
</feature>
<feature type="compositionally biased region" description="Polar residues" evidence="11">
    <location>
        <begin position="532"/>
        <end position="542"/>
    </location>
</feature>
<dbReference type="Pfam" id="PF22110">
    <property type="entry name" value="TFIIIA_zf-C2H2"/>
    <property type="match status" value="1"/>
</dbReference>
<dbReference type="SUPFAM" id="SSF57667">
    <property type="entry name" value="beta-beta-alpha zinc fingers"/>
    <property type="match status" value="3"/>
</dbReference>
<dbReference type="PROSITE" id="PS50157">
    <property type="entry name" value="ZINC_FINGER_C2H2_2"/>
    <property type="match status" value="7"/>
</dbReference>
<evidence type="ECO:0000259" key="12">
    <source>
        <dbReference type="PROSITE" id="PS50157"/>
    </source>
</evidence>
<feature type="domain" description="C2H2-type" evidence="12">
    <location>
        <begin position="362"/>
        <end position="388"/>
    </location>
</feature>
<reference evidence="14" key="1">
    <citation type="submission" date="2025-08" db="UniProtKB">
        <authorList>
            <consortium name="RefSeq"/>
        </authorList>
    </citation>
    <scope>IDENTIFICATION</scope>
</reference>
<feature type="domain" description="C2H2-type" evidence="12">
    <location>
        <begin position="447"/>
        <end position="477"/>
    </location>
</feature>
<feature type="compositionally biased region" description="Basic and acidic residues" evidence="11">
    <location>
        <begin position="518"/>
        <end position="528"/>
    </location>
</feature>
<dbReference type="InterPro" id="IPR051061">
    <property type="entry name" value="Zinc_finger_trans_reg"/>
</dbReference>
<evidence type="ECO:0000256" key="11">
    <source>
        <dbReference type="SAM" id="MobiDB-lite"/>
    </source>
</evidence>
<dbReference type="InterPro" id="IPR054599">
    <property type="entry name" value="TFIIIA_Zfn-C2H2"/>
</dbReference>
<evidence type="ECO:0000256" key="5">
    <source>
        <dbReference type="ARBA" id="ARBA00022833"/>
    </source>
</evidence>
<feature type="compositionally biased region" description="Pro residues" evidence="11">
    <location>
        <begin position="859"/>
        <end position="868"/>
    </location>
</feature>
<feature type="domain" description="C2H2-type" evidence="12">
    <location>
        <begin position="418"/>
        <end position="445"/>
    </location>
</feature>
<dbReference type="SMART" id="SM00355">
    <property type="entry name" value="ZnF_C2H2"/>
    <property type="match status" value="8"/>
</dbReference>
<evidence type="ECO:0000313" key="14">
    <source>
        <dbReference type="RefSeq" id="XP_012946434.1"/>
    </source>
</evidence>
<evidence type="ECO:0000256" key="6">
    <source>
        <dbReference type="ARBA" id="ARBA00022884"/>
    </source>
</evidence>
<keyword evidence="3" id="KW-0677">Repeat</keyword>
<dbReference type="PANTHER" id="PTHR46179:SF13">
    <property type="entry name" value="C2H2-TYPE DOMAIN-CONTAINING PROTEIN"/>
    <property type="match status" value="1"/>
</dbReference>
<organism evidence="13 14">
    <name type="scientific">Aplysia californica</name>
    <name type="common">California sea hare</name>
    <dbReference type="NCBI Taxonomy" id="6500"/>
    <lineage>
        <taxon>Eukaryota</taxon>
        <taxon>Metazoa</taxon>
        <taxon>Spiralia</taxon>
        <taxon>Lophotrochozoa</taxon>
        <taxon>Mollusca</taxon>
        <taxon>Gastropoda</taxon>
        <taxon>Heterobranchia</taxon>
        <taxon>Euthyneura</taxon>
        <taxon>Tectipleura</taxon>
        <taxon>Aplysiida</taxon>
        <taxon>Aplysioidea</taxon>
        <taxon>Aplysiidae</taxon>
        <taxon>Aplysia</taxon>
    </lineage>
</organism>
<evidence type="ECO:0000313" key="13">
    <source>
        <dbReference type="Proteomes" id="UP000694888"/>
    </source>
</evidence>
<accession>A0ABM1AF18</accession>
<evidence type="ECO:0000256" key="9">
    <source>
        <dbReference type="ARBA" id="ARBA00023242"/>
    </source>
</evidence>
<gene>
    <name evidence="14" type="primary">LOC101864590</name>
</gene>
<protein>
    <submittedName>
        <fullName evidence="14">Uncharacterized protein LOC101864590</fullName>
    </submittedName>
</protein>
<feature type="domain" description="C2H2-type" evidence="12">
    <location>
        <begin position="259"/>
        <end position="289"/>
    </location>
</feature>
<dbReference type="Gene3D" id="3.30.160.60">
    <property type="entry name" value="Classic Zinc Finger"/>
    <property type="match status" value="5"/>
</dbReference>
<feature type="domain" description="C2H2-type" evidence="12">
    <location>
        <begin position="229"/>
        <end position="258"/>
    </location>
</feature>
<feature type="region of interest" description="Disordered" evidence="11">
    <location>
        <begin position="572"/>
        <end position="603"/>
    </location>
</feature>
<comment type="subcellular location">
    <subcellularLocation>
        <location evidence="1">Nucleus</location>
    </subcellularLocation>
</comment>
<name>A0ABM1AF18_APLCA</name>
<evidence type="ECO:0000256" key="4">
    <source>
        <dbReference type="ARBA" id="ARBA00022771"/>
    </source>
</evidence>
<feature type="region of interest" description="Disordered" evidence="11">
    <location>
        <begin position="749"/>
        <end position="868"/>
    </location>
</feature>
<proteinExistence type="predicted"/>
<feature type="region of interest" description="Disordered" evidence="11">
    <location>
        <begin position="13"/>
        <end position="223"/>
    </location>
</feature>
<feature type="compositionally biased region" description="Low complexity" evidence="11">
    <location>
        <begin position="767"/>
        <end position="850"/>
    </location>
</feature>
<feature type="domain" description="C2H2-type" evidence="12">
    <location>
        <begin position="389"/>
        <end position="419"/>
    </location>
</feature>
<evidence type="ECO:0000256" key="7">
    <source>
        <dbReference type="ARBA" id="ARBA00023015"/>
    </source>
</evidence>
<feature type="region of interest" description="Disordered" evidence="11">
    <location>
        <begin position="481"/>
        <end position="505"/>
    </location>
</feature>
<feature type="domain" description="C2H2-type" evidence="12">
    <location>
        <begin position="327"/>
        <end position="356"/>
    </location>
</feature>
<dbReference type="PANTHER" id="PTHR46179">
    <property type="entry name" value="ZINC FINGER PROTEIN"/>
    <property type="match status" value="1"/>
</dbReference>
<sequence>MPSKKDLICFLDLGFRNGQPPSSADSDEDKEASTVRTRLECQRRTSSPLEGDESCVDMKGEGEEDGHCSEEGMEDEESSGMKEEMETGSAAERKNGEGIEHDGEDQVLEKEQPLGFIKQEIVDCEVKEEEGTSSCGSTGEPKPDTFVSLGRPTVGRTAKPDTSVSLGRPSVGRTAKPDTSVSLGRPTVGQTAKPDTSVSPGRPSVGQTAKPDTSVSPGTPAVDQIQKPFRCSYEGCDKSFRRRDKLEIHVRSHTGERPFVCTVEGCFKSYVRGQHLTRHLERAHCSEEEKARQRVQCQHCDTELANSSCLYYHMKRFHTALDVAKNYKCPEEGCGEVFHKKKHLVSHRLTHTGALSLALRCYKCPVEGCDRTFVFPNRLTHHLKVHKGYPCDVEGCDQVLTNWTALRKHKSEAHVLENKCQICGKIFKQKSNLNQHLKTHSEAREPLTCDREGCGRVFFYKKNLTQHIREYHDGEAIWRGRKRSRREKKEATARKKPRKRSMAAHWLQLDDRNNELKVHSRASEEAKRNFAKQMSGSATAPSTRGEAVGAVCQMSGPAVGAVCGAKQELLEGDENREVNPRPQDLSPRVGGPPHQPPNHQHLSQNIFPSRCVTSNSVTSRCLTEASPRQQHPTTLQISPPVSQHWQTPPASHRAVKQECVSGDRGRRDLKVVGSTTDQRGGGDALDLSHRAGRELWHVHRLVTSDQHRVVTSDQHRLVTSSTADQQHDSGDLKVAASTTDQWGGGEALDLSQSAKDGTGHSTDNVAVSDPRMSDDVSVSVSPSATVSDPISVSSSVSPSVSPSVSTSVSSCVSVSVSPSATASDPISVSSSVSPSVSSSVSSRCSLSSSSRTKKRPRQKPLPVPSVLR</sequence>
<dbReference type="Proteomes" id="UP000694888">
    <property type="component" value="Unplaced"/>
</dbReference>
<dbReference type="InterPro" id="IPR036236">
    <property type="entry name" value="Znf_C2H2_sf"/>
</dbReference>
<evidence type="ECO:0000256" key="1">
    <source>
        <dbReference type="ARBA" id="ARBA00004123"/>
    </source>
</evidence>
<dbReference type="Pfam" id="PF00096">
    <property type="entry name" value="zf-C2H2"/>
    <property type="match status" value="4"/>
</dbReference>
<evidence type="ECO:0000256" key="3">
    <source>
        <dbReference type="ARBA" id="ARBA00022737"/>
    </source>
</evidence>
<dbReference type="RefSeq" id="XP_012946434.1">
    <property type="nucleotide sequence ID" value="XM_013090980.2"/>
</dbReference>
<dbReference type="GeneID" id="101864590"/>
<keyword evidence="7" id="KW-0805">Transcription regulation</keyword>
<evidence type="ECO:0000256" key="8">
    <source>
        <dbReference type="ARBA" id="ARBA00023163"/>
    </source>
</evidence>
<evidence type="ECO:0000256" key="10">
    <source>
        <dbReference type="PROSITE-ProRule" id="PRU00042"/>
    </source>
</evidence>
<feature type="region of interest" description="Disordered" evidence="11">
    <location>
        <begin position="518"/>
        <end position="543"/>
    </location>
</feature>
<feature type="compositionally biased region" description="Basic and acidic residues" evidence="11">
    <location>
        <begin position="31"/>
        <end position="43"/>
    </location>
</feature>
<feature type="region of interest" description="Disordered" evidence="11">
    <location>
        <begin position="712"/>
        <end position="732"/>
    </location>
</feature>
<feature type="compositionally biased region" description="Polar residues" evidence="11">
    <location>
        <begin position="750"/>
        <end position="765"/>
    </location>
</feature>
<feature type="compositionally biased region" description="Basic and acidic residues" evidence="11">
    <location>
        <begin position="661"/>
        <end position="670"/>
    </location>
</feature>
<feature type="compositionally biased region" description="Polar residues" evidence="11">
    <location>
        <begin position="177"/>
        <end position="217"/>
    </location>
</feature>
<keyword evidence="4 10" id="KW-0863">Zinc-finger</keyword>
<feature type="compositionally biased region" description="Basic and acidic residues" evidence="11">
    <location>
        <begin position="79"/>
        <end position="101"/>
    </location>
</feature>
<evidence type="ECO:0000256" key="2">
    <source>
        <dbReference type="ARBA" id="ARBA00022723"/>
    </source>
</evidence>
<keyword evidence="9" id="KW-0539">Nucleus</keyword>
<keyword evidence="2" id="KW-0479">Metal-binding</keyword>
<keyword evidence="13" id="KW-1185">Reference proteome</keyword>
<keyword evidence="5" id="KW-0862">Zinc</keyword>
<feature type="compositionally biased region" description="Basic and acidic residues" evidence="11">
    <location>
        <begin position="56"/>
        <end position="70"/>
    </location>
</feature>